<dbReference type="PANTHER" id="PTHR45947">
    <property type="entry name" value="SULFOQUINOVOSYL TRANSFERASE SQD2"/>
    <property type="match status" value="1"/>
</dbReference>
<sequence length="381" mass="42594">MSQNSLHIAHVVHRFDTGGLENGVVNLINSLGSEEYTHSIVTLKGHSTDFAARIKTANVKFYDLAKKDGNDLSIFWRMNQLLKQLKPDILHTRNTATLELQLVGWWRRVKLRIHGEHGWDVNDMHGQNLTYRKLRKLLKPFIHQYIALSKEARDYLLDIIKVKPERLNHICNGVDKSKFSPKKDITRTSPFVIGCVGRLEDVKNHVLLAEAFVIASKQTQGKVDIQLQLIGEGSCRDKVESILTANDCIKASWLAGNRNDVAALMTEFDIFVLPSLAEGISNTILEAMACGLPVIATNVGGNAELVQHDHSGYVVNVSDPQEMAERILDYVGQPELKMQHGQNGRALVEQKFSIQVMTSAYNNLYRTGKPAILDPGSNTLP</sequence>
<dbReference type="STRING" id="493475.GARC_1567"/>
<gene>
    <name evidence="2" type="ORF">GARC_1567</name>
</gene>
<dbReference type="Proteomes" id="UP000006327">
    <property type="component" value="Unassembled WGS sequence"/>
</dbReference>
<dbReference type="EMBL" id="BAEO01000018">
    <property type="protein sequence ID" value="GAC18539.1"/>
    <property type="molecule type" value="Genomic_DNA"/>
</dbReference>
<dbReference type="AlphaFoldDB" id="K6XD29"/>
<dbReference type="NCBIfam" id="TIGR03088">
    <property type="entry name" value="stp2"/>
    <property type="match status" value="1"/>
</dbReference>
<name>K6XD29_9ALTE</name>
<dbReference type="SUPFAM" id="SSF53756">
    <property type="entry name" value="UDP-Glycosyltransferase/glycogen phosphorylase"/>
    <property type="match status" value="1"/>
</dbReference>
<dbReference type="RefSeq" id="WP_007618473.1">
    <property type="nucleotide sequence ID" value="NZ_BAEO01000018.1"/>
</dbReference>
<evidence type="ECO:0000313" key="2">
    <source>
        <dbReference type="EMBL" id="GAC18539.1"/>
    </source>
</evidence>
<evidence type="ECO:0000259" key="1">
    <source>
        <dbReference type="Pfam" id="PF13439"/>
    </source>
</evidence>
<dbReference type="InterPro" id="IPR050194">
    <property type="entry name" value="Glycosyltransferase_grp1"/>
</dbReference>
<dbReference type="Gene3D" id="3.40.50.2000">
    <property type="entry name" value="Glycogen Phosphorylase B"/>
    <property type="match status" value="2"/>
</dbReference>
<dbReference type="Pfam" id="PF13692">
    <property type="entry name" value="Glyco_trans_1_4"/>
    <property type="match status" value="1"/>
</dbReference>
<dbReference type="PANTHER" id="PTHR45947:SF14">
    <property type="entry name" value="SLL1723 PROTEIN"/>
    <property type="match status" value="1"/>
</dbReference>
<comment type="caution">
    <text evidence="2">The sequence shown here is derived from an EMBL/GenBank/DDBJ whole genome shotgun (WGS) entry which is preliminary data.</text>
</comment>
<dbReference type="InterPro" id="IPR017522">
    <property type="entry name" value="Sugar_tfrase_PEP-CTERM_Stp2"/>
</dbReference>
<dbReference type="InterPro" id="IPR028098">
    <property type="entry name" value="Glyco_trans_4-like_N"/>
</dbReference>
<feature type="domain" description="Glycosyltransferase subfamily 4-like N-terminal" evidence="1">
    <location>
        <begin position="18"/>
        <end position="177"/>
    </location>
</feature>
<organism evidence="2 3">
    <name type="scientific">Paraglaciecola arctica BSs20135</name>
    <dbReference type="NCBI Taxonomy" id="493475"/>
    <lineage>
        <taxon>Bacteria</taxon>
        <taxon>Pseudomonadati</taxon>
        <taxon>Pseudomonadota</taxon>
        <taxon>Gammaproteobacteria</taxon>
        <taxon>Alteromonadales</taxon>
        <taxon>Alteromonadaceae</taxon>
        <taxon>Paraglaciecola</taxon>
    </lineage>
</organism>
<proteinExistence type="predicted"/>
<dbReference type="eggNOG" id="COG0438">
    <property type="taxonomic scope" value="Bacteria"/>
</dbReference>
<evidence type="ECO:0000313" key="3">
    <source>
        <dbReference type="Proteomes" id="UP000006327"/>
    </source>
</evidence>
<accession>K6XD29</accession>
<keyword evidence="2" id="KW-0808">Transferase</keyword>
<dbReference type="OrthoDB" id="9775208at2"/>
<keyword evidence="3" id="KW-1185">Reference proteome</keyword>
<reference evidence="2 3" key="1">
    <citation type="journal article" date="2017" name="Antonie Van Leeuwenhoek">
        <title>Rhizobium rhizosphaerae sp. nov., a novel species isolated from rice rhizosphere.</title>
        <authorList>
            <person name="Zhao J.J."/>
            <person name="Zhang J."/>
            <person name="Zhang R.J."/>
            <person name="Zhang C.W."/>
            <person name="Yin H.Q."/>
            <person name="Zhang X.X."/>
        </authorList>
    </citation>
    <scope>NUCLEOTIDE SEQUENCE [LARGE SCALE GENOMIC DNA]</scope>
    <source>
        <strain evidence="2 3">BSs20135</strain>
    </source>
</reference>
<dbReference type="Pfam" id="PF13439">
    <property type="entry name" value="Glyco_transf_4"/>
    <property type="match status" value="1"/>
</dbReference>
<protein>
    <submittedName>
        <fullName evidence="2">Glycosyl transferase, group 1</fullName>
    </submittedName>
</protein>
<dbReference type="GO" id="GO:0016757">
    <property type="term" value="F:glycosyltransferase activity"/>
    <property type="evidence" value="ECO:0007669"/>
    <property type="project" value="UniProtKB-ARBA"/>
</dbReference>